<dbReference type="Pfam" id="PF00884">
    <property type="entry name" value="Sulfatase"/>
    <property type="match status" value="1"/>
</dbReference>
<name>A0A329E0Q0_VIBDI</name>
<feature type="domain" description="Sulfatase N-terminal" evidence="9">
    <location>
        <begin position="237"/>
        <end position="526"/>
    </location>
</feature>
<evidence type="ECO:0000259" key="10">
    <source>
        <dbReference type="Pfam" id="PF08019"/>
    </source>
</evidence>
<dbReference type="EMBL" id="QLTR01000038">
    <property type="protein sequence ID" value="RAS57096.1"/>
    <property type="molecule type" value="Genomic_DNA"/>
</dbReference>
<dbReference type="NCBIfam" id="NF028537">
    <property type="entry name" value="P_eth_NH2_trans"/>
    <property type="match status" value="1"/>
</dbReference>
<evidence type="ECO:0000256" key="4">
    <source>
        <dbReference type="ARBA" id="ARBA00022679"/>
    </source>
</evidence>
<keyword evidence="5 8" id="KW-0812">Transmembrane</keyword>
<dbReference type="InterPro" id="IPR012549">
    <property type="entry name" value="EptA-like_N"/>
</dbReference>
<keyword evidence="4 11" id="KW-0808">Transferase</keyword>
<evidence type="ECO:0000256" key="3">
    <source>
        <dbReference type="ARBA" id="ARBA00022519"/>
    </source>
</evidence>
<evidence type="ECO:0000313" key="11">
    <source>
        <dbReference type="EMBL" id="RAS57096.1"/>
    </source>
</evidence>
<dbReference type="PANTHER" id="PTHR30443:SF0">
    <property type="entry name" value="PHOSPHOETHANOLAMINE TRANSFERASE EPTA"/>
    <property type="match status" value="1"/>
</dbReference>
<feature type="transmembrane region" description="Helical" evidence="8">
    <location>
        <begin position="53"/>
        <end position="72"/>
    </location>
</feature>
<evidence type="ECO:0000313" key="12">
    <source>
        <dbReference type="Proteomes" id="UP000248729"/>
    </source>
</evidence>
<evidence type="ECO:0000256" key="7">
    <source>
        <dbReference type="ARBA" id="ARBA00023136"/>
    </source>
</evidence>
<dbReference type="GO" id="GO:0009244">
    <property type="term" value="P:lipopolysaccharide core region biosynthetic process"/>
    <property type="evidence" value="ECO:0007669"/>
    <property type="project" value="TreeGrafter"/>
</dbReference>
<dbReference type="CDD" id="cd16017">
    <property type="entry name" value="LptA"/>
    <property type="match status" value="1"/>
</dbReference>
<reference evidence="11 12" key="1">
    <citation type="submission" date="2018-06" db="EMBL/GenBank/DDBJ databases">
        <title>Freshwater and sediment microbial communities from various areas in North America, analyzing microbe dynamics in response to fracking.</title>
        <authorList>
            <person name="Lamendella R."/>
        </authorList>
    </citation>
    <scope>NUCLEOTIDE SEQUENCE [LARGE SCALE GENOMIC DNA]</scope>
    <source>
        <strain evidence="11 12">99A</strain>
    </source>
</reference>
<proteinExistence type="predicted"/>
<organism evidence="11 12">
    <name type="scientific">Vibrio diazotrophicus</name>
    <dbReference type="NCBI Taxonomy" id="685"/>
    <lineage>
        <taxon>Bacteria</taxon>
        <taxon>Pseudomonadati</taxon>
        <taxon>Pseudomonadota</taxon>
        <taxon>Gammaproteobacteria</taxon>
        <taxon>Vibrionales</taxon>
        <taxon>Vibrionaceae</taxon>
        <taxon>Vibrio</taxon>
    </lineage>
</organism>
<dbReference type="GO" id="GO:0016776">
    <property type="term" value="F:phosphotransferase activity, phosphate group as acceptor"/>
    <property type="evidence" value="ECO:0007669"/>
    <property type="project" value="TreeGrafter"/>
</dbReference>
<evidence type="ECO:0000256" key="2">
    <source>
        <dbReference type="ARBA" id="ARBA00022475"/>
    </source>
</evidence>
<feature type="transmembrane region" description="Helical" evidence="8">
    <location>
        <begin position="79"/>
        <end position="97"/>
    </location>
</feature>
<feature type="transmembrane region" description="Helical" evidence="8">
    <location>
        <begin position="117"/>
        <end position="143"/>
    </location>
</feature>
<comment type="caution">
    <text evidence="11">The sequence shown here is derived from an EMBL/GenBank/DDBJ whole genome shotgun (WGS) entry which is preliminary data.</text>
</comment>
<dbReference type="Proteomes" id="UP000248729">
    <property type="component" value="Unassembled WGS sequence"/>
</dbReference>
<accession>A0A329E0Q0</accession>
<feature type="transmembrane region" description="Helical" evidence="8">
    <location>
        <begin position="12"/>
        <end position="33"/>
    </location>
</feature>
<evidence type="ECO:0000256" key="5">
    <source>
        <dbReference type="ARBA" id="ARBA00022692"/>
    </source>
</evidence>
<feature type="transmembrane region" description="Helical" evidence="8">
    <location>
        <begin position="155"/>
        <end position="173"/>
    </location>
</feature>
<keyword evidence="2" id="KW-1003">Cell membrane</keyword>
<sequence>MTKAKNFPFRRIPMTMSSLILLCAMYFGTVMNYPVLKAIFSLSSDVSNSLFPYTAPLLLTCAFVIIFSAFAWPYVFKPFMCFVVLTSAGALYAAVNFQTMFDSTMMESVFETNSSEILFYLNFKTVFYLFAFGVLPCIFIAAVRIKPYRTWKHALIARVGVVLVAVVGIGLVAETCYKDYASVGRNNSYLNKMIIPAHIYNGAKYLNKTYFETKLAYQALGMDAKVAEVENGKPTLMVVVLGETARAMNFAYNGYNRDTNPYTKDMGLIAFQDVSSCGTYTALSVPCMFSNMTRNTYDKPRAGAQDNVLNVLQHAGVDVLWIDNDGGDKGVAKNLTYISIDSSLKNDDCNGSTCFDVAMLKDAKQFIDDGSRNKLLVLHTIGSHGPTYWQRYPDAQAPFQPACNRSDIENCNDAQIVNVYDNTLVYTDYVLAQVINELKSVSDDYNVMLTYISDHGESLGEGGLYLHGTPYAIAPKEQTQVPWLLWMPNQYAQQKGINTQCLEDKAESNTLSHDNLFHSLLGLYGVSSQVQNPELDITQSCRLNS</sequence>
<dbReference type="Gene3D" id="3.40.720.10">
    <property type="entry name" value="Alkaline Phosphatase, subunit A"/>
    <property type="match status" value="1"/>
</dbReference>
<evidence type="ECO:0000256" key="8">
    <source>
        <dbReference type="SAM" id="Phobius"/>
    </source>
</evidence>
<dbReference type="InterPro" id="IPR040423">
    <property type="entry name" value="PEA_transferase"/>
</dbReference>
<dbReference type="InterPro" id="IPR000917">
    <property type="entry name" value="Sulfatase_N"/>
</dbReference>
<dbReference type="Pfam" id="PF08019">
    <property type="entry name" value="EptA_B_N"/>
    <property type="match status" value="1"/>
</dbReference>
<keyword evidence="6 8" id="KW-1133">Transmembrane helix</keyword>
<dbReference type="InterPro" id="IPR017850">
    <property type="entry name" value="Alkaline_phosphatase_core_sf"/>
</dbReference>
<dbReference type="InterPro" id="IPR058130">
    <property type="entry name" value="PEA_transf_C"/>
</dbReference>
<protein>
    <submittedName>
        <fullName evidence="11">Lipid A ethanolaminephosphotransferase</fullName>
    </submittedName>
</protein>
<keyword evidence="3" id="KW-0997">Cell inner membrane</keyword>
<dbReference type="SUPFAM" id="SSF53649">
    <property type="entry name" value="Alkaline phosphatase-like"/>
    <property type="match status" value="1"/>
</dbReference>
<comment type="subcellular location">
    <subcellularLocation>
        <location evidence="1">Cell inner membrane</location>
        <topology evidence="1">Multi-pass membrane protein</topology>
    </subcellularLocation>
</comment>
<evidence type="ECO:0000259" key="9">
    <source>
        <dbReference type="Pfam" id="PF00884"/>
    </source>
</evidence>
<keyword evidence="7 8" id="KW-0472">Membrane</keyword>
<gene>
    <name evidence="11" type="ORF">DET48_13831</name>
</gene>
<evidence type="ECO:0000256" key="1">
    <source>
        <dbReference type="ARBA" id="ARBA00004429"/>
    </source>
</evidence>
<dbReference type="AlphaFoldDB" id="A0A329E0Q0"/>
<evidence type="ECO:0000256" key="6">
    <source>
        <dbReference type="ARBA" id="ARBA00022989"/>
    </source>
</evidence>
<feature type="domain" description="Phosphoethanolamine transferase N-terminal" evidence="10">
    <location>
        <begin position="59"/>
        <end position="209"/>
    </location>
</feature>
<dbReference type="GO" id="GO:0005886">
    <property type="term" value="C:plasma membrane"/>
    <property type="evidence" value="ECO:0007669"/>
    <property type="project" value="UniProtKB-SubCell"/>
</dbReference>
<dbReference type="PANTHER" id="PTHR30443">
    <property type="entry name" value="INNER MEMBRANE PROTEIN"/>
    <property type="match status" value="1"/>
</dbReference>